<reference evidence="2 3" key="1">
    <citation type="submission" date="2020-12" db="EMBL/GenBank/DDBJ databases">
        <title>Chryseobacterium endoalhailicus sp. nov., isolated from seed of leguminous plant.</title>
        <authorList>
            <person name="Zhang X."/>
        </authorList>
    </citation>
    <scope>NUCLEOTIDE SEQUENCE [LARGE SCALE GENOMIC DNA]</scope>
    <source>
        <strain evidence="2 3">L7</strain>
    </source>
</reference>
<keyword evidence="3" id="KW-1185">Reference proteome</keyword>
<proteinExistence type="predicted"/>
<gene>
    <name evidence="2" type="ORF">JET18_08745</name>
</gene>
<accession>A0ABS1QF18</accession>
<evidence type="ECO:0000313" key="3">
    <source>
        <dbReference type="Proteomes" id="UP000661696"/>
    </source>
</evidence>
<dbReference type="RefSeq" id="WP_202090223.1">
    <property type="nucleotide sequence ID" value="NZ_JAELVM010000001.1"/>
</dbReference>
<evidence type="ECO:0008006" key="4">
    <source>
        <dbReference type="Google" id="ProtNLM"/>
    </source>
</evidence>
<organism evidence="2 3">
    <name type="scientific">Chryseobacterium endalhagicum</name>
    <dbReference type="NCBI Taxonomy" id="2797638"/>
    <lineage>
        <taxon>Bacteria</taxon>
        <taxon>Pseudomonadati</taxon>
        <taxon>Bacteroidota</taxon>
        <taxon>Flavobacteriia</taxon>
        <taxon>Flavobacteriales</taxon>
        <taxon>Weeksellaceae</taxon>
        <taxon>Chryseobacterium group</taxon>
        <taxon>Chryseobacterium</taxon>
    </lineage>
</organism>
<comment type="caution">
    <text evidence="2">The sequence shown here is derived from an EMBL/GenBank/DDBJ whole genome shotgun (WGS) entry which is preliminary data.</text>
</comment>
<feature type="region of interest" description="Disordered" evidence="1">
    <location>
        <begin position="53"/>
        <end position="75"/>
    </location>
</feature>
<dbReference type="EMBL" id="JAELVM010000001">
    <property type="protein sequence ID" value="MBL1220922.1"/>
    <property type="molecule type" value="Genomic_DNA"/>
</dbReference>
<sequence>MMKNLFLAAGAVLVLSLVSCKKDNTVLEKELAATHAKLEADHNLLEDSHAKMEKQHEEFNKTHSALKEPETSEHNKIEAAHQAILKKSCGTYRQSFRDHCKT</sequence>
<name>A0ABS1QF18_9FLAO</name>
<evidence type="ECO:0000256" key="1">
    <source>
        <dbReference type="SAM" id="MobiDB-lite"/>
    </source>
</evidence>
<protein>
    <recommendedName>
        <fullName evidence="4">Lipoprotein</fullName>
    </recommendedName>
</protein>
<dbReference type="PROSITE" id="PS51257">
    <property type="entry name" value="PROKAR_LIPOPROTEIN"/>
    <property type="match status" value="1"/>
</dbReference>
<evidence type="ECO:0000313" key="2">
    <source>
        <dbReference type="EMBL" id="MBL1220922.1"/>
    </source>
</evidence>
<dbReference type="Proteomes" id="UP000661696">
    <property type="component" value="Unassembled WGS sequence"/>
</dbReference>